<accession>A0A917MVV2</accession>
<dbReference type="PANTHER" id="PTHR40082:SF1">
    <property type="entry name" value="BLR5956 PROTEIN"/>
    <property type="match status" value="1"/>
</dbReference>
<dbReference type="Proteomes" id="UP000600171">
    <property type="component" value="Unassembled WGS sequence"/>
</dbReference>
<evidence type="ECO:0000313" key="3">
    <source>
        <dbReference type="Proteomes" id="UP000600171"/>
    </source>
</evidence>
<evidence type="ECO:0000259" key="1">
    <source>
        <dbReference type="Pfam" id="PF02602"/>
    </source>
</evidence>
<dbReference type="InterPro" id="IPR036108">
    <property type="entry name" value="4pyrrol_syn_uPrphyn_synt_sf"/>
</dbReference>
<dbReference type="InterPro" id="IPR039793">
    <property type="entry name" value="UROS/Hem4"/>
</dbReference>
<gene>
    <name evidence="2" type="ORF">GCM10007359_21230</name>
</gene>
<name>A0A917MVV2_9MICC</name>
<dbReference type="GO" id="GO:0004852">
    <property type="term" value="F:uroporphyrinogen-III synthase activity"/>
    <property type="evidence" value="ECO:0007669"/>
    <property type="project" value="InterPro"/>
</dbReference>
<dbReference type="RefSeq" id="WP_188360338.1">
    <property type="nucleotide sequence ID" value="NZ_BMDC01000004.1"/>
</dbReference>
<organism evidence="2 3">
    <name type="scientific">Rothia aerolata</name>
    <dbReference type="NCBI Taxonomy" id="1812262"/>
    <lineage>
        <taxon>Bacteria</taxon>
        <taxon>Bacillati</taxon>
        <taxon>Actinomycetota</taxon>
        <taxon>Actinomycetes</taxon>
        <taxon>Micrococcales</taxon>
        <taxon>Micrococcaceae</taxon>
        <taxon>Rothia</taxon>
    </lineage>
</organism>
<dbReference type="AlphaFoldDB" id="A0A917MVV2"/>
<sequence>MSDILSGKTVAVTASRRAEEQAGAFERAGAQVLVAPTVRIVKTEDDAALLDETRQVIASPPDMLLVATGYGLKSWFEAVEKAGLKEELSRALEQTAFYVRGAKGRGAVRGLGYKDSGIAEIETTESLVELALAVGVQGKTVVLQQHGQPDPALTRRLEEAGAVVIQVHPNRWAQPAEPEKAERLIDAVLAGEIDIITFTAAPAFEAMLNRAAQRNQRQALVEALKRITVAAVGPVTAEPMEKLDIAPIVPERSRMGAMIKAVLARFERGL</sequence>
<proteinExistence type="predicted"/>
<dbReference type="NCBIfam" id="NF005568">
    <property type="entry name" value="PRK07239.1"/>
    <property type="match status" value="1"/>
</dbReference>
<dbReference type="GO" id="GO:0006780">
    <property type="term" value="P:uroporphyrinogen III biosynthetic process"/>
    <property type="evidence" value="ECO:0007669"/>
    <property type="project" value="InterPro"/>
</dbReference>
<dbReference type="Pfam" id="PF02602">
    <property type="entry name" value="HEM4"/>
    <property type="match status" value="1"/>
</dbReference>
<dbReference type="CDD" id="cd06578">
    <property type="entry name" value="HemD"/>
    <property type="match status" value="1"/>
</dbReference>
<comment type="caution">
    <text evidence="2">The sequence shown here is derived from an EMBL/GenBank/DDBJ whole genome shotgun (WGS) entry which is preliminary data.</text>
</comment>
<dbReference type="SUPFAM" id="SSF69618">
    <property type="entry name" value="HemD-like"/>
    <property type="match status" value="1"/>
</dbReference>
<protein>
    <recommendedName>
        <fullName evidence="1">Tetrapyrrole biosynthesis uroporphyrinogen III synthase domain-containing protein</fullName>
    </recommendedName>
</protein>
<feature type="domain" description="Tetrapyrrole biosynthesis uroporphyrinogen III synthase" evidence="1">
    <location>
        <begin position="22"/>
        <end position="259"/>
    </location>
</feature>
<reference evidence="2 3" key="1">
    <citation type="journal article" date="2014" name="Int. J. Syst. Evol. Microbiol.">
        <title>Complete genome sequence of Corynebacterium casei LMG S-19264T (=DSM 44701T), isolated from a smear-ripened cheese.</title>
        <authorList>
            <consortium name="US DOE Joint Genome Institute (JGI-PGF)"/>
            <person name="Walter F."/>
            <person name="Albersmeier A."/>
            <person name="Kalinowski J."/>
            <person name="Ruckert C."/>
        </authorList>
    </citation>
    <scope>NUCLEOTIDE SEQUENCE [LARGE SCALE GENOMIC DNA]</scope>
    <source>
        <strain evidence="2 3">CCM 8669</strain>
    </source>
</reference>
<keyword evidence="3" id="KW-1185">Reference proteome</keyword>
<dbReference type="Gene3D" id="3.40.50.10090">
    <property type="match status" value="2"/>
</dbReference>
<evidence type="ECO:0000313" key="2">
    <source>
        <dbReference type="EMBL" id="GGH66767.1"/>
    </source>
</evidence>
<dbReference type="PANTHER" id="PTHR40082">
    <property type="entry name" value="BLR5956 PROTEIN"/>
    <property type="match status" value="1"/>
</dbReference>
<dbReference type="EMBL" id="BMDC01000004">
    <property type="protein sequence ID" value="GGH66767.1"/>
    <property type="molecule type" value="Genomic_DNA"/>
</dbReference>
<dbReference type="InterPro" id="IPR003754">
    <property type="entry name" value="4pyrrol_synth_uPrphyn_synth"/>
</dbReference>